<reference evidence="6 7" key="1">
    <citation type="submission" date="2024-01" db="EMBL/GenBank/DDBJ databases">
        <title>The complete chloroplast genome sequence of Lithospermum erythrorhizon: insights into the phylogenetic relationship among Boraginaceae species and the maternal lineages of purple gromwells.</title>
        <authorList>
            <person name="Okada T."/>
            <person name="Watanabe K."/>
        </authorList>
    </citation>
    <scope>NUCLEOTIDE SEQUENCE [LARGE SCALE GENOMIC DNA]</scope>
</reference>
<keyword evidence="2" id="KW-0479">Metal-binding</keyword>
<keyword evidence="7" id="KW-1185">Reference proteome</keyword>
<keyword evidence="5" id="KW-0539">Nucleus</keyword>
<dbReference type="PANTHER" id="PTHR46481:SF10">
    <property type="entry name" value="ZINC FINGER BED DOMAIN-CONTAINING PROTEIN 39"/>
    <property type="match status" value="1"/>
</dbReference>
<evidence type="ECO:0000313" key="6">
    <source>
        <dbReference type="EMBL" id="GAA0169977.1"/>
    </source>
</evidence>
<evidence type="ECO:0000256" key="1">
    <source>
        <dbReference type="ARBA" id="ARBA00004123"/>
    </source>
</evidence>
<dbReference type="GO" id="GO:0008270">
    <property type="term" value="F:zinc ion binding"/>
    <property type="evidence" value="ECO:0007669"/>
    <property type="project" value="UniProtKB-KW"/>
</dbReference>
<dbReference type="InterPro" id="IPR052035">
    <property type="entry name" value="ZnF_BED_domain_contain"/>
</dbReference>
<evidence type="ECO:0000256" key="3">
    <source>
        <dbReference type="ARBA" id="ARBA00022771"/>
    </source>
</evidence>
<evidence type="ECO:0000256" key="4">
    <source>
        <dbReference type="ARBA" id="ARBA00022833"/>
    </source>
</evidence>
<keyword evidence="3" id="KW-0863">Zinc-finger</keyword>
<dbReference type="SUPFAM" id="SSF53098">
    <property type="entry name" value="Ribonuclease H-like"/>
    <property type="match status" value="1"/>
</dbReference>
<evidence type="ECO:0000313" key="7">
    <source>
        <dbReference type="Proteomes" id="UP001454036"/>
    </source>
</evidence>
<dbReference type="InterPro" id="IPR012337">
    <property type="entry name" value="RNaseH-like_sf"/>
</dbReference>
<protein>
    <submittedName>
        <fullName evidence="6">Uncharacterized protein</fullName>
    </submittedName>
</protein>
<name>A0AAV3R6J7_LITER</name>
<comment type="subcellular location">
    <subcellularLocation>
        <location evidence="1">Nucleus</location>
    </subcellularLocation>
</comment>
<dbReference type="PANTHER" id="PTHR46481">
    <property type="entry name" value="ZINC FINGER BED DOMAIN-CONTAINING PROTEIN 4"/>
    <property type="match status" value="1"/>
</dbReference>
<comment type="caution">
    <text evidence="6">The sequence shown here is derived from an EMBL/GenBank/DDBJ whole genome shotgun (WGS) entry which is preliminary data.</text>
</comment>
<keyword evidence="4" id="KW-0862">Zinc</keyword>
<sequence length="137" mass="15665">MKASMSKVNRISLTTDLWWSNEQNIGYMTVTGHYINSKWQLNRRVLSFINVPPPHSGVVLAKELIKVMDDWAIKNRVVSIIVDNASTNDKCIRRLKEDFSGKQNLSLKDKLFHVCCAHILNLLVKDGLSVIQDSIER</sequence>
<dbReference type="Proteomes" id="UP001454036">
    <property type="component" value="Unassembled WGS sequence"/>
</dbReference>
<evidence type="ECO:0000256" key="2">
    <source>
        <dbReference type="ARBA" id="ARBA00022723"/>
    </source>
</evidence>
<accession>A0AAV3R6J7</accession>
<proteinExistence type="predicted"/>
<evidence type="ECO:0000256" key="5">
    <source>
        <dbReference type="ARBA" id="ARBA00023242"/>
    </source>
</evidence>
<dbReference type="AlphaFoldDB" id="A0AAV3R6J7"/>
<organism evidence="6 7">
    <name type="scientific">Lithospermum erythrorhizon</name>
    <name type="common">Purple gromwell</name>
    <name type="synonym">Lithospermum officinale var. erythrorhizon</name>
    <dbReference type="NCBI Taxonomy" id="34254"/>
    <lineage>
        <taxon>Eukaryota</taxon>
        <taxon>Viridiplantae</taxon>
        <taxon>Streptophyta</taxon>
        <taxon>Embryophyta</taxon>
        <taxon>Tracheophyta</taxon>
        <taxon>Spermatophyta</taxon>
        <taxon>Magnoliopsida</taxon>
        <taxon>eudicotyledons</taxon>
        <taxon>Gunneridae</taxon>
        <taxon>Pentapetalae</taxon>
        <taxon>asterids</taxon>
        <taxon>lamiids</taxon>
        <taxon>Boraginales</taxon>
        <taxon>Boraginaceae</taxon>
        <taxon>Boraginoideae</taxon>
        <taxon>Lithospermeae</taxon>
        <taxon>Lithospermum</taxon>
    </lineage>
</organism>
<dbReference type="GO" id="GO:0005634">
    <property type="term" value="C:nucleus"/>
    <property type="evidence" value="ECO:0007669"/>
    <property type="project" value="UniProtKB-SubCell"/>
</dbReference>
<gene>
    <name evidence="6" type="ORF">LIER_24345</name>
</gene>
<dbReference type="EMBL" id="BAABME010007049">
    <property type="protein sequence ID" value="GAA0169977.1"/>
    <property type="molecule type" value="Genomic_DNA"/>
</dbReference>